<keyword evidence="1" id="KW-0472">Membrane</keyword>
<reference evidence="3 4" key="2">
    <citation type="submission" date="2020-08" db="EMBL/GenBank/DDBJ databases">
        <title>Stappia taiwanensis sp. nov., isolated from a coastal thermal spring.</title>
        <authorList>
            <person name="Kampfer P."/>
        </authorList>
    </citation>
    <scope>NUCLEOTIDE SEQUENCE [LARGE SCALE GENOMIC DNA]</scope>
    <source>
        <strain evidence="3 4">DSM 23284</strain>
    </source>
</reference>
<proteinExistence type="predicted"/>
<dbReference type="InterPro" id="IPR019886">
    <property type="entry name" value="Na_symporter_ssu"/>
</dbReference>
<evidence type="ECO:0000313" key="3">
    <source>
        <dbReference type="EMBL" id="MBA4612875.1"/>
    </source>
</evidence>
<dbReference type="NCBIfam" id="TIGR03647">
    <property type="entry name" value="Na_symport_sm"/>
    <property type="match status" value="1"/>
</dbReference>
<evidence type="ECO:0000259" key="2">
    <source>
        <dbReference type="Pfam" id="PF13937"/>
    </source>
</evidence>
<reference evidence="3 4" key="1">
    <citation type="submission" date="2020-07" db="EMBL/GenBank/DDBJ databases">
        <authorList>
            <person name="Li M."/>
        </authorList>
    </citation>
    <scope>NUCLEOTIDE SEQUENCE [LARGE SCALE GENOMIC DNA]</scope>
    <source>
        <strain evidence="3 4">DSM 23284</strain>
    </source>
</reference>
<keyword evidence="1" id="KW-1133">Transmembrane helix</keyword>
<gene>
    <name evidence="3" type="ORF">H1W37_14515</name>
</gene>
<dbReference type="AlphaFoldDB" id="A0A838XQX9"/>
<comment type="caution">
    <text evidence="3">The sequence shown here is derived from an EMBL/GenBank/DDBJ whole genome shotgun (WGS) entry which is preliminary data.</text>
</comment>
<dbReference type="RefSeq" id="WP_181761072.1">
    <property type="nucleotide sequence ID" value="NZ_BMCR01000011.1"/>
</dbReference>
<sequence>MSSESDSGQAYWKANVSLIRNCLIVWAFVSFGLGILFRPLLTSIKIGGSDLGFWFAQQGSIYVFLVLIFFYAWRMNAMDKKYGVEE</sequence>
<protein>
    <submittedName>
        <fullName evidence="3">DUF4212 domain-containing protein</fullName>
    </submittedName>
</protein>
<evidence type="ECO:0000313" key="4">
    <source>
        <dbReference type="Proteomes" id="UP000559404"/>
    </source>
</evidence>
<dbReference type="Proteomes" id="UP000559404">
    <property type="component" value="Unassembled WGS sequence"/>
</dbReference>
<organism evidence="3 4">
    <name type="scientific">Stappia taiwanensis</name>
    <dbReference type="NCBI Taxonomy" id="992267"/>
    <lineage>
        <taxon>Bacteria</taxon>
        <taxon>Pseudomonadati</taxon>
        <taxon>Pseudomonadota</taxon>
        <taxon>Alphaproteobacteria</taxon>
        <taxon>Hyphomicrobiales</taxon>
        <taxon>Stappiaceae</taxon>
        <taxon>Stappia</taxon>
    </lineage>
</organism>
<feature type="domain" description="Sodium symporter small subunit" evidence="2">
    <location>
        <begin position="9"/>
        <end position="85"/>
    </location>
</feature>
<keyword evidence="4" id="KW-1185">Reference proteome</keyword>
<dbReference type="EMBL" id="JACEON010000014">
    <property type="protein sequence ID" value="MBA4612875.1"/>
    <property type="molecule type" value="Genomic_DNA"/>
</dbReference>
<keyword evidence="1" id="KW-0812">Transmembrane</keyword>
<name>A0A838XQX9_9HYPH</name>
<feature type="transmembrane region" description="Helical" evidence="1">
    <location>
        <begin position="21"/>
        <end position="41"/>
    </location>
</feature>
<accession>A0A838XQX9</accession>
<evidence type="ECO:0000256" key="1">
    <source>
        <dbReference type="SAM" id="Phobius"/>
    </source>
</evidence>
<feature type="transmembrane region" description="Helical" evidence="1">
    <location>
        <begin position="53"/>
        <end position="73"/>
    </location>
</feature>
<dbReference type="Pfam" id="PF13937">
    <property type="entry name" value="DUF4212"/>
    <property type="match status" value="1"/>
</dbReference>